<dbReference type="Proteomes" id="UP000798662">
    <property type="component" value="Chromosome 1"/>
</dbReference>
<dbReference type="EMBL" id="CM020618">
    <property type="protein sequence ID" value="KAK1861446.1"/>
    <property type="molecule type" value="Genomic_DNA"/>
</dbReference>
<accession>A0ACC3BUS9</accession>
<evidence type="ECO:0000313" key="1">
    <source>
        <dbReference type="EMBL" id="KAK1861446.1"/>
    </source>
</evidence>
<sequence length="560" mass="54050">MTRRRRWGRMPLRPSAGRGTVVGAAAAAVAAAAAAAAAAVVAAVGVAVVVAATTTPGAAALVPSVGRPCNVSKMKLQFFYTNLRVFLGTTLYWEKPSTNTRVTHTVRPTEIRAGTRIGLTGHRDTAPDPHAMALRVDWAGAPSAGRLPGEPLLSSTDWEVAWVSEAFAATFSDDPPSPGAWAPAVNIGPSVGDGAKHTAPAGAAHVAAVSPAREDPNIKYWVAFRSPPTPSWEACSVAAAPADGGPALSTAAAASVGVVVVALLGAVIGGGVRALRAPQRRRARNARQPDAGGAPKPDGGSGDGDADEGARGGRQADAAATPAAGTSAAPPRGGLAATGSPAPPSEHFSVATICSPAVTWAAAKDMRAQAVAPPAGDPPAAPPRRGDGVAGGGGGPPSDTFSVATTGSPAEMWATGRDATGRGVAARALGADAAAAARALYETTVAADERGGGGARGAPMPAGGAAGMSSCGVGGGGRGSDGGGGGGGGSGSGGGGGGGGPPGAVAMRVSGQTGTASPSGGTGTLSRASLLVGSLVCAAERPAAAAPLRVKRGVALPDEQ</sequence>
<reference evidence="1" key="1">
    <citation type="submission" date="2019-11" db="EMBL/GenBank/DDBJ databases">
        <title>Nori genome reveals adaptations in red seaweeds to the harsh intertidal environment.</title>
        <authorList>
            <person name="Wang D."/>
            <person name="Mao Y."/>
        </authorList>
    </citation>
    <scope>NUCLEOTIDE SEQUENCE</scope>
    <source>
        <tissue evidence="1">Gametophyte</tissue>
    </source>
</reference>
<gene>
    <name evidence="1" type="ORF">I4F81_004030</name>
</gene>
<organism evidence="1 2">
    <name type="scientific">Pyropia yezoensis</name>
    <name type="common">Susabi-nori</name>
    <name type="synonym">Porphyra yezoensis</name>
    <dbReference type="NCBI Taxonomy" id="2788"/>
    <lineage>
        <taxon>Eukaryota</taxon>
        <taxon>Rhodophyta</taxon>
        <taxon>Bangiophyceae</taxon>
        <taxon>Bangiales</taxon>
        <taxon>Bangiaceae</taxon>
        <taxon>Pyropia</taxon>
    </lineage>
</organism>
<comment type="caution">
    <text evidence="1">The sequence shown here is derived from an EMBL/GenBank/DDBJ whole genome shotgun (WGS) entry which is preliminary data.</text>
</comment>
<name>A0ACC3BUS9_PYRYE</name>
<protein>
    <submittedName>
        <fullName evidence="1">Uncharacterized protein</fullName>
    </submittedName>
</protein>
<evidence type="ECO:0000313" key="2">
    <source>
        <dbReference type="Proteomes" id="UP000798662"/>
    </source>
</evidence>
<keyword evidence="2" id="KW-1185">Reference proteome</keyword>
<proteinExistence type="predicted"/>